<comment type="caution">
    <text evidence="7">The sequence shown here is derived from an EMBL/GenBank/DDBJ whole genome shotgun (WGS) entry which is preliminary data.</text>
</comment>
<dbReference type="EMBL" id="LPVY01000006">
    <property type="protein sequence ID" value="KZB66356.1"/>
    <property type="molecule type" value="Genomic_DNA"/>
</dbReference>
<keyword evidence="5" id="KW-0472">Membrane</keyword>
<dbReference type="GO" id="GO:0005886">
    <property type="term" value="C:plasma membrane"/>
    <property type="evidence" value="ECO:0007669"/>
    <property type="project" value="UniProtKB-SubCell"/>
</dbReference>
<evidence type="ECO:0000256" key="2">
    <source>
        <dbReference type="ARBA" id="ARBA00022475"/>
    </source>
</evidence>
<protein>
    <submittedName>
        <fullName evidence="7">Lauroyl acyltransferase</fullName>
    </submittedName>
</protein>
<evidence type="ECO:0000256" key="4">
    <source>
        <dbReference type="ARBA" id="ARBA00022679"/>
    </source>
</evidence>
<organism evidence="7 8">
    <name type="scientific">Thalassospira lucentensis</name>
    <dbReference type="NCBI Taxonomy" id="168935"/>
    <lineage>
        <taxon>Bacteria</taxon>
        <taxon>Pseudomonadati</taxon>
        <taxon>Pseudomonadota</taxon>
        <taxon>Alphaproteobacteria</taxon>
        <taxon>Rhodospirillales</taxon>
        <taxon>Thalassospiraceae</taxon>
        <taxon>Thalassospira</taxon>
    </lineage>
</organism>
<dbReference type="RefSeq" id="WP_062950669.1">
    <property type="nucleotide sequence ID" value="NZ_LPVY01000006.1"/>
</dbReference>
<dbReference type="CDD" id="cd07984">
    <property type="entry name" value="LPLAT_LABLAT-like"/>
    <property type="match status" value="1"/>
</dbReference>
<accession>A0A154L7I1</accession>
<reference evidence="7 8" key="1">
    <citation type="submission" date="2015-12" db="EMBL/GenBank/DDBJ databases">
        <title>Genome sequence of Thalassospira lucentensis MCCC 1A02072.</title>
        <authorList>
            <person name="Lu L."/>
            <person name="Lai Q."/>
            <person name="Shao Z."/>
            <person name="Qian P."/>
        </authorList>
    </citation>
    <scope>NUCLEOTIDE SEQUENCE [LARGE SCALE GENOMIC DNA]</scope>
    <source>
        <strain evidence="7 8">MCCC 1A02072</strain>
    </source>
</reference>
<evidence type="ECO:0000256" key="1">
    <source>
        <dbReference type="ARBA" id="ARBA00004533"/>
    </source>
</evidence>
<keyword evidence="6 7" id="KW-0012">Acyltransferase</keyword>
<gene>
    <name evidence="7" type="ORF">AUP42_16050</name>
</gene>
<dbReference type="GO" id="GO:0009247">
    <property type="term" value="P:glycolipid biosynthetic process"/>
    <property type="evidence" value="ECO:0007669"/>
    <property type="project" value="UniProtKB-ARBA"/>
</dbReference>
<keyword evidence="3" id="KW-0997">Cell inner membrane</keyword>
<comment type="subcellular location">
    <subcellularLocation>
        <location evidence="1">Cell inner membrane</location>
    </subcellularLocation>
</comment>
<evidence type="ECO:0000313" key="7">
    <source>
        <dbReference type="EMBL" id="KZB66356.1"/>
    </source>
</evidence>
<dbReference type="InterPro" id="IPR004960">
    <property type="entry name" value="LipA_acyltrans"/>
</dbReference>
<keyword evidence="2" id="KW-1003">Cell membrane</keyword>
<evidence type="ECO:0000256" key="6">
    <source>
        <dbReference type="ARBA" id="ARBA00023315"/>
    </source>
</evidence>
<dbReference type="GO" id="GO:0016746">
    <property type="term" value="F:acyltransferase activity"/>
    <property type="evidence" value="ECO:0007669"/>
    <property type="project" value="UniProtKB-KW"/>
</dbReference>
<evidence type="ECO:0000313" key="8">
    <source>
        <dbReference type="Proteomes" id="UP000076335"/>
    </source>
</evidence>
<keyword evidence="4 7" id="KW-0808">Transferase</keyword>
<sequence>MPERSAFYQARQKYISHPLQGLAAHLIYWIFAAMPIDMASNAGGTLLRKFGPKLGQTKKARNNLTRAFPEKSPEEIETIICDMWENLGRNAAEIPHLHKLRPGGPRIEVVGLENGMASKDDDKPGVFFTGHIGNWEIGMTLATAMDMDMMCVYRAPDNPWVDQLFIRARKTFRGQLVKKGPQGARQITKYMKEGGHVAMLVDQKMNDGIAVPFFGRDAMTAPALAQFALKYDCPVVPVRVERLGGAYFRMTFYPALEIVPTDDRHADILRIMTDVNAIMESWIRDRPAQWLWLHRRWPN</sequence>
<name>A0A154L7I1_9PROT</name>
<proteinExistence type="predicted"/>
<dbReference type="PANTHER" id="PTHR30606">
    <property type="entry name" value="LIPID A BIOSYNTHESIS LAUROYL ACYLTRANSFERASE"/>
    <property type="match status" value="1"/>
</dbReference>
<evidence type="ECO:0000256" key="3">
    <source>
        <dbReference type="ARBA" id="ARBA00022519"/>
    </source>
</evidence>
<dbReference type="OrthoDB" id="9801955at2"/>
<dbReference type="Pfam" id="PF03279">
    <property type="entry name" value="Lip_A_acyltrans"/>
    <property type="match status" value="1"/>
</dbReference>
<dbReference type="PANTHER" id="PTHR30606:SF9">
    <property type="entry name" value="LIPID A BIOSYNTHESIS LAUROYLTRANSFERASE"/>
    <property type="match status" value="1"/>
</dbReference>
<dbReference type="AlphaFoldDB" id="A0A154L7I1"/>
<evidence type="ECO:0000256" key="5">
    <source>
        <dbReference type="ARBA" id="ARBA00023136"/>
    </source>
</evidence>
<dbReference type="Proteomes" id="UP000076335">
    <property type="component" value="Unassembled WGS sequence"/>
</dbReference>